<dbReference type="PIRSF" id="PIRSF033579">
    <property type="entry name" value="Anaer_Co_chel"/>
    <property type="match status" value="1"/>
</dbReference>
<dbReference type="Gene3D" id="3.40.50.1400">
    <property type="match status" value="2"/>
</dbReference>
<dbReference type="Proteomes" id="UP000245934">
    <property type="component" value="Unassembled WGS sequence"/>
</dbReference>
<evidence type="ECO:0000313" key="1">
    <source>
        <dbReference type="EMBL" id="PWR75834.1"/>
    </source>
</evidence>
<dbReference type="GO" id="GO:0019251">
    <property type="term" value="P:anaerobic cobalamin biosynthetic process"/>
    <property type="evidence" value="ECO:0007669"/>
    <property type="project" value="InterPro"/>
</dbReference>
<dbReference type="AlphaFoldDB" id="A0A2V2N6Y2"/>
<dbReference type="Pfam" id="PF06180">
    <property type="entry name" value="CbiK"/>
    <property type="match status" value="1"/>
</dbReference>
<comment type="caution">
    <text evidence="1">The sequence shown here is derived from an EMBL/GenBank/DDBJ whole genome shotgun (WGS) entry which is preliminary data.</text>
</comment>
<keyword evidence="2" id="KW-1185">Reference proteome</keyword>
<dbReference type="SUPFAM" id="SSF53800">
    <property type="entry name" value="Chelatase"/>
    <property type="match status" value="1"/>
</dbReference>
<dbReference type="GO" id="GO:0016852">
    <property type="term" value="F:sirohydrochlorin cobaltochelatase activity"/>
    <property type="evidence" value="ECO:0007669"/>
    <property type="project" value="InterPro"/>
</dbReference>
<sequence>MKGHGKKIESHGAVLLVSIGTTQAEGRAVIDSCVKKIQNLYPKAEVAYSFTSEPVRLVLREQNEFIQGPLAAITSLLDKGHSQVVVQPLFITSGARYHELYPIITTLNDLAGAHGAVGFDGILISSSLLMNPEDYVDTAKAIESIFAPKAKDEAVVLVSPTAEGGAEPALCQLQMILDDICPGGQMIIGTVNGYPDFEKVKKRLSHIGAKKVKLVPLTIVPGIHAWIELSGDANNQSWQKQLESIGCSVTVETKGLGEYEVITDLFMNRLKRTAVSHNFLK</sequence>
<gene>
    <name evidence="1" type="ORF">DLD82_01840</name>
</gene>
<dbReference type="InterPro" id="IPR010388">
    <property type="entry name" value="Anaerobic_Co-chelatase"/>
</dbReference>
<dbReference type="EMBL" id="QGMZ01000006">
    <property type="protein sequence ID" value="PWR75834.1"/>
    <property type="molecule type" value="Genomic_DNA"/>
</dbReference>
<reference evidence="1 2" key="1">
    <citation type="submission" date="2018-05" db="EMBL/GenBank/DDBJ databases">
        <title>Draft genome of Methanospirillum stamsii Pt1.</title>
        <authorList>
            <person name="Dueholm M.S."/>
            <person name="Nielsen P.H."/>
            <person name="Bakmann L.F."/>
            <person name="Otzen D.E."/>
        </authorList>
    </citation>
    <scope>NUCLEOTIDE SEQUENCE [LARGE SCALE GENOMIC DNA]</scope>
    <source>
        <strain evidence="1 2">Pt1</strain>
    </source>
</reference>
<proteinExistence type="predicted"/>
<dbReference type="OrthoDB" id="114445at2157"/>
<organism evidence="1 2">
    <name type="scientific">Methanospirillum stamsii</name>
    <dbReference type="NCBI Taxonomy" id="1277351"/>
    <lineage>
        <taxon>Archaea</taxon>
        <taxon>Methanobacteriati</taxon>
        <taxon>Methanobacteriota</taxon>
        <taxon>Stenosarchaea group</taxon>
        <taxon>Methanomicrobia</taxon>
        <taxon>Methanomicrobiales</taxon>
        <taxon>Methanospirillaceae</taxon>
        <taxon>Methanospirillum</taxon>
    </lineage>
</organism>
<protein>
    <submittedName>
        <fullName evidence="1">Cobalt chelatase</fullName>
    </submittedName>
</protein>
<evidence type="ECO:0000313" key="2">
    <source>
        <dbReference type="Proteomes" id="UP000245934"/>
    </source>
</evidence>
<accession>A0A2V2N6Y2</accession>
<name>A0A2V2N6Y2_9EURY</name>